<accession>A0A810L0R0</accession>
<dbReference type="InterPro" id="IPR017938">
    <property type="entry name" value="Riboflavin_synthase-like_b-brl"/>
</dbReference>
<dbReference type="SUPFAM" id="SSF54292">
    <property type="entry name" value="2Fe-2S ferredoxin-like"/>
    <property type="match status" value="1"/>
</dbReference>
<sequence length="632" mass="67536">MSLSTPLRVIDSIAGDGVAWTAELAAGGHAAARAVLAWDEPRSRAAPVHREGEMATLLSVNVGMPRDVTWQGRTVHTGIVKNPVDGPRLVRRLNVDGDGQGDLAGHGGEIRAVLVYQRESYQHWRRELGRDDLGYGRFGENFTVDGLPDDQVHIGDRYRIGGAEFEVTQPRVTCFRVGMRLGVPEMPSLLVSHHRPGFYLRVLTEGYVRAGDEIVRTHVGEHEMTVAAIDALLYLPDRDEEALRRAVEIPALSPGWRQSFRDLIDAPGAAPPVGVEPAGWPGFRPMRITRIVPESASITSLHLGALDDAGPLPRPRPGQYLTVRVPGVSDPAPVRSYSLSAAPSSRDYRISVKREPHGAVSGYLHGRLRVGDTLDVAAPRGEFVLDASPGGGAVLLLSAGVGVTPVLAMLHALTAARDEREIWWLHTARSAADHAFAAEAHRLLAALPHGHERIYYTAPDPSAAPVVPVMPGRIDRSALAALDLPAGTAVYLCGPEGFMAAMRTALADLGVADADIHAELFGALAPINPGVVGAATVPPHPPAGAPGTAPQVTFARSGLSVPWRDDFRTVLEFAEACDVPTRWSCRTGVCHTCQTTVLSGAVRYRPDPLEPPDAGTALLCCSTPDSDLVLDL</sequence>
<keyword evidence="1" id="KW-0408">Iron</keyword>
<dbReference type="CDD" id="cd00207">
    <property type="entry name" value="fer2"/>
    <property type="match status" value="1"/>
</dbReference>
<evidence type="ECO:0000259" key="3">
    <source>
        <dbReference type="PROSITE" id="PS51085"/>
    </source>
</evidence>
<dbReference type="Pfam" id="PF00175">
    <property type="entry name" value="NAD_binding_1"/>
    <property type="match status" value="1"/>
</dbReference>
<protein>
    <submittedName>
        <fullName evidence="6">Sulfurase</fullName>
    </submittedName>
</protein>
<name>A0A810L0R0_9ACTN</name>
<dbReference type="InterPro" id="IPR001041">
    <property type="entry name" value="2Fe-2S_ferredoxin-type"/>
</dbReference>
<dbReference type="InterPro" id="IPR005302">
    <property type="entry name" value="MoCF_Sase_C"/>
</dbReference>
<evidence type="ECO:0000313" key="6">
    <source>
        <dbReference type="EMBL" id="BCJ28495.1"/>
    </source>
</evidence>
<dbReference type="PROSITE" id="PS51384">
    <property type="entry name" value="FAD_FR"/>
    <property type="match status" value="1"/>
</dbReference>
<dbReference type="Gene3D" id="2.40.30.10">
    <property type="entry name" value="Translation factors"/>
    <property type="match status" value="1"/>
</dbReference>
<gene>
    <name evidence="6" type="ORF">Asera_26030</name>
</gene>
<dbReference type="SUPFAM" id="SSF63380">
    <property type="entry name" value="Riboflavin synthase domain-like"/>
    <property type="match status" value="1"/>
</dbReference>
<dbReference type="AlphaFoldDB" id="A0A810L0R0"/>
<dbReference type="GO" id="GO:0030170">
    <property type="term" value="F:pyridoxal phosphate binding"/>
    <property type="evidence" value="ECO:0007669"/>
    <property type="project" value="InterPro"/>
</dbReference>
<dbReference type="PROSITE" id="PS51340">
    <property type="entry name" value="MOSC"/>
    <property type="match status" value="1"/>
</dbReference>
<dbReference type="EMBL" id="AP023354">
    <property type="protein sequence ID" value="BCJ28495.1"/>
    <property type="molecule type" value="Genomic_DNA"/>
</dbReference>
<dbReference type="Gene3D" id="3.40.50.80">
    <property type="entry name" value="Nucleotide-binding domain of ferredoxin-NADP reductase (FNR) module"/>
    <property type="match status" value="1"/>
</dbReference>
<reference evidence="6" key="1">
    <citation type="submission" date="2020-08" db="EMBL/GenBank/DDBJ databases">
        <title>Whole genome shotgun sequence of Actinocatenispora sera NBRC 101916.</title>
        <authorList>
            <person name="Komaki H."/>
            <person name="Tamura T."/>
        </authorList>
    </citation>
    <scope>NUCLEOTIDE SEQUENCE</scope>
    <source>
        <strain evidence="6">NBRC 101916</strain>
    </source>
</reference>
<dbReference type="InterPro" id="IPR008333">
    <property type="entry name" value="Cbr1-like_FAD-bd_dom"/>
</dbReference>
<dbReference type="SUPFAM" id="SSF52343">
    <property type="entry name" value="Ferredoxin reductase-like, C-terminal NADP-linked domain"/>
    <property type="match status" value="1"/>
</dbReference>
<dbReference type="InterPro" id="IPR012675">
    <property type="entry name" value="Beta-grasp_dom_sf"/>
</dbReference>
<dbReference type="InterPro" id="IPR052353">
    <property type="entry name" value="Benzoxazolinone_Detox_Enz"/>
</dbReference>
<dbReference type="PRINTS" id="PR00410">
    <property type="entry name" value="PHEHYDRXLASE"/>
</dbReference>
<dbReference type="Pfam" id="PF00111">
    <property type="entry name" value="Fer2"/>
    <property type="match status" value="1"/>
</dbReference>
<dbReference type="Pfam" id="PF03473">
    <property type="entry name" value="MOSC"/>
    <property type="match status" value="1"/>
</dbReference>
<dbReference type="InterPro" id="IPR001433">
    <property type="entry name" value="OxRdtase_FAD/NAD-bd"/>
</dbReference>
<keyword evidence="2" id="KW-0411">Iron-sulfur</keyword>
<dbReference type="InterPro" id="IPR017927">
    <property type="entry name" value="FAD-bd_FR_type"/>
</dbReference>
<dbReference type="GO" id="GO:0016491">
    <property type="term" value="F:oxidoreductase activity"/>
    <property type="evidence" value="ECO:0007669"/>
    <property type="project" value="InterPro"/>
</dbReference>
<feature type="domain" description="MOSC" evidence="4">
    <location>
        <begin position="82"/>
        <end position="217"/>
    </location>
</feature>
<proteinExistence type="predicted"/>
<keyword evidence="7" id="KW-1185">Reference proteome</keyword>
<keyword evidence="1" id="KW-0479">Metal-binding</keyword>
<dbReference type="Pfam" id="PF03475">
    <property type="entry name" value="YiiM_3-alpha"/>
    <property type="match status" value="1"/>
</dbReference>
<dbReference type="Pfam" id="PF00970">
    <property type="entry name" value="FAD_binding_6"/>
    <property type="match status" value="1"/>
</dbReference>
<dbReference type="KEGG" id="aser:Asera_26030"/>
<feature type="domain" description="FAD-binding FR-type" evidence="5">
    <location>
        <begin position="281"/>
        <end position="386"/>
    </location>
</feature>
<dbReference type="InterPro" id="IPR011037">
    <property type="entry name" value="Pyrv_Knase-like_insert_dom_sf"/>
</dbReference>
<dbReference type="Gene3D" id="3.10.20.30">
    <property type="match status" value="1"/>
</dbReference>
<dbReference type="InterPro" id="IPR005163">
    <property type="entry name" value="Tri_helical_YiiM-like"/>
</dbReference>
<dbReference type="InterPro" id="IPR039261">
    <property type="entry name" value="FNR_nucleotide-bd"/>
</dbReference>
<evidence type="ECO:0000259" key="4">
    <source>
        <dbReference type="PROSITE" id="PS51340"/>
    </source>
</evidence>
<evidence type="ECO:0000259" key="5">
    <source>
        <dbReference type="PROSITE" id="PS51384"/>
    </source>
</evidence>
<dbReference type="PROSITE" id="PS51085">
    <property type="entry name" value="2FE2S_FER_2"/>
    <property type="match status" value="1"/>
</dbReference>
<evidence type="ECO:0000256" key="1">
    <source>
        <dbReference type="ARBA" id="ARBA00022714"/>
    </source>
</evidence>
<feature type="domain" description="2Fe-2S ferredoxin-type" evidence="3">
    <location>
        <begin position="550"/>
        <end position="632"/>
    </location>
</feature>
<dbReference type="GO" id="GO:0051537">
    <property type="term" value="F:2 iron, 2 sulfur cluster binding"/>
    <property type="evidence" value="ECO:0007669"/>
    <property type="project" value="UniProtKB-KW"/>
</dbReference>
<dbReference type="Gene3D" id="2.40.33.20">
    <property type="entry name" value="PK beta-barrel domain-like"/>
    <property type="match status" value="1"/>
</dbReference>
<organism evidence="6 7">
    <name type="scientific">Actinocatenispora sera</name>
    <dbReference type="NCBI Taxonomy" id="390989"/>
    <lineage>
        <taxon>Bacteria</taxon>
        <taxon>Bacillati</taxon>
        <taxon>Actinomycetota</taxon>
        <taxon>Actinomycetes</taxon>
        <taxon>Micromonosporales</taxon>
        <taxon>Micromonosporaceae</taxon>
        <taxon>Actinocatenispora</taxon>
    </lineage>
</organism>
<dbReference type="Proteomes" id="UP000680750">
    <property type="component" value="Chromosome"/>
</dbReference>
<dbReference type="InterPro" id="IPR036010">
    <property type="entry name" value="2Fe-2S_ferredoxin-like_sf"/>
</dbReference>
<dbReference type="GO" id="GO:0030151">
    <property type="term" value="F:molybdenum ion binding"/>
    <property type="evidence" value="ECO:0007669"/>
    <property type="project" value="InterPro"/>
</dbReference>
<dbReference type="PANTHER" id="PTHR30212:SF2">
    <property type="entry name" value="PROTEIN YIIM"/>
    <property type="match status" value="1"/>
</dbReference>
<dbReference type="CDD" id="cd06184">
    <property type="entry name" value="flavohem_like_fad_nad_binding"/>
    <property type="match status" value="1"/>
</dbReference>
<dbReference type="SUPFAM" id="SSF50800">
    <property type="entry name" value="PK beta-barrel domain-like"/>
    <property type="match status" value="1"/>
</dbReference>
<dbReference type="RefSeq" id="WP_244843858.1">
    <property type="nucleotide sequence ID" value="NZ_AP023354.1"/>
</dbReference>
<dbReference type="PANTHER" id="PTHR30212">
    <property type="entry name" value="PROTEIN YIIM"/>
    <property type="match status" value="1"/>
</dbReference>
<evidence type="ECO:0000256" key="2">
    <source>
        <dbReference type="ARBA" id="ARBA00023014"/>
    </source>
</evidence>
<evidence type="ECO:0000313" key="7">
    <source>
        <dbReference type="Proteomes" id="UP000680750"/>
    </source>
</evidence>
<keyword evidence="1" id="KW-0001">2Fe-2S</keyword>